<protein>
    <submittedName>
        <fullName evidence="4">Putative anti-sigma factor</fullName>
    </submittedName>
</protein>
<evidence type="ECO:0000259" key="3">
    <source>
        <dbReference type="Pfam" id="PF16344"/>
    </source>
</evidence>
<organism evidence="4 5">
    <name type="scientific">Flavihumibacter petaseus NBRC 106054</name>
    <dbReference type="NCBI Taxonomy" id="1220578"/>
    <lineage>
        <taxon>Bacteria</taxon>
        <taxon>Pseudomonadati</taxon>
        <taxon>Bacteroidota</taxon>
        <taxon>Chitinophagia</taxon>
        <taxon>Chitinophagales</taxon>
        <taxon>Chitinophagaceae</taxon>
        <taxon>Flavihumibacter</taxon>
    </lineage>
</organism>
<dbReference type="Gene3D" id="2.60.120.1440">
    <property type="match status" value="1"/>
</dbReference>
<evidence type="ECO:0000256" key="1">
    <source>
        <dbReference type="SAM" id="Phobius"/>
    </source>
</evidence>
<dbReference type="GO" id="GO:0016989">
    <property type="term" value="F:sigma factor antagonist activity"/>
    <property type="evidence" value="ECO:0007669"/>
    <property type="project" value="TreeGrafter"/>
</dbReference>
<feature type="domain" description="FecR protein" evidence="2">
    <location>
        <begin position="130"/>
        <end position="211"/>
    </location>
</feature>
<feature type="domain" description="Protein FecR C-terminal" evidence="3">
    <location>
        <begin position="254"/>
        <end position="320"/>
    </location>
</feature>
<dbReference type="Pfam" id="PF16344">
    <property type="entry name" value="FecR_C"/>
    <property type="match status" value="1"/>
</dbReference>
<keyword evidence="5" id="KW-1185">Reference proteome</keyword>
<dbReference type="InterPro" id="IPR012373">
    <property type="entry name" value="Ferrdict_sens_TM"/>
</dbReference>
<evidence type="ECO:0000259" key="2">
    <source>
        <dbReference type="Pfam" id="PF04773"/>
    </source>
</evidence>
<keyword evidence="1" id="KW-0812">Transmembrane</keyword>
<dbReference type="Gene3D" id="3.55.50.30">
    <property type="match status" value="1"/>
</dbReference>
<accession>A0A0E9N0S6</accession>
<dbReference type="EMBL" id="BBWV01000002">
    <property type="protein sequence ID" value="GAO43434.1"/>
    <property type="molecule type" value="Genomic_DNA"/>
</dbReference>
<feature type="transmembrane region" description="Helical" evidence="1">
    <location>
        <begin position="88"/>
        <end position="109"/>
    </location>
</feature>
<name>A0A0E9N0S6_9BACT</name>
<dbReference type="PIRSF" id="PIRSF018266">
    <property type="entry name" value="FecR"/>
    <property type="match status" value="1"/>
</dbReference>
<dbReference type="InterPro" id="IPR032508">
    <property type="entry name" value="FecR_C"/>
</dbReference>
<evidence type="ECO:0000313" key="5">
    <source>
        <dbReference type="Proteomes" id="UP000033121"/>
    </source>
</evidence>
<proteinExistence type="predicted"/>
<gene>
    <name evidence="4" type="ORF">FPE01S_02_05390</name>
</gene>
<dbReference type="OrthoDB" id="1452822at2"/>
<dbReference type="Proteomes" id="UP000033121">
    <property type="component" value="Unassembled WGS sequence"/>
</dbReference>
<keyword evidence="1" id="KW-0472">Membrane</keyword>
<reference evidence="4 5" key="1">
    <citation type="submission" date="2015-04" db="EMBL/GenBank/DDBJ databases">
        <title>Whole genome shotgun sequence of Flavihumibacter petaseus NBRC 106054.</title>
        <authorList>
            <person name="Miyazawa S."/>
            <person name="Hosoyama A."/>
            <person name="Hashimoto M."/>
            <person name="Noguchi M."/>
            <person name="Tsuchikane K."/>
            <person name="Ohji S."/>
            <person name="Yamazoe A."/>
            <person name="Ichikawa N."/>
            <person name="Kimura A."/>
            <person name="Fujita N."/>
        </authorList>
    </citation>
    <scope>NUCLEOTIDE SEQUENCE [LARGE SCALE GENOMIC DNA]</scope>
    <source>
        <strain evidence="4 5">NBRC 106054</strain>
    </source>
</reference>
<dbReference type="STRING" id="1220578.FPE01S_02_05390"/>
<sequence>MTYPGPYEPEDLLIKLLADEATPEEKAWLEAWLDLDPANRRQLEDFRRIWTESRHIAAISTVDENAAWNRFQERVQHQPRVIRPRFGLLRAAAIIGLLIGISGIVYLFIRSSVDREPIAWASGTTPASRTLSDGSTVVLNKSSQLDYPKAFRGKERAVTLKGEGFFKVTPDKQHPFVVRTGNVIITVLGTSFNIRQAGNKTIVTVASGKVQVSRNAQQITLGPGEKTIVPDKDTLLQKTGEPDKLYQYYSTRTFVCDNTPLWKLAETLEQAYNVKIDIRTPALRELRLTTTFHEEPLEQIIRVITETFDIKASRNGENYILE</sequence>
<dbReference type="InterPro" id="IPR006860">
    <property type="entry name" value="FecR"/>
</dbReference>
<dbReference type="PANTHER" id="PTHR30273:SF2">
    <property type="entry name" value="PROTEIN FECR"/>
    <property type="match status" value="1"/>
</dbReference>
<dbReference type="RefSeq" id="WP_046369314.1">
    <property type="nucleotide sequence ID" value="NZ_BBWV01000002.1"/>
</dbReference>
<comment type="caution">
    <text evidence="4">The sequence shown here is derived from an EMBL/GenBank/DDBJ whole genome shotgun (WGS) entry which is preliminary data.</text>
</comment>
<dbReference type="PANTHER" id="PTHR30273">
    <property type="entry name" value="PERIPLASMIC SIGNAL SENSOR AND SIGMA FACTOR ACTIVATOR FECR-RELATED"/>
    <property type="match status" value="1"/>
</dbReference>
<dbReference type="Pfam" id="PF04773">
    <property type="entry name" value="FecR"/>
    <property type="match status" value="1"/>
</dbReference>
<keyword evidence="1" id="KW-1133">Transmembrane helix</keyword>
<dbReference type="AlphaFoldDB" id="A0A0E9N0S6"/>
<evidence type="ECO:0000313" key="4">
    <source>
        <dbReference type="EMBL" id="GAO43434.1"/>
    </source>
</evidence>